<feature type="chain" id="PRO_5047130140" description="DUF5060 domain-containing protein" evidence="1">
    <location>
        <begin position="24"/>
        <end position="176"/>
    </location>
</feature>
<dbReference type="Proteomes" id="UP000700732">
    <property type="component" value="Unassembled WGS sequence"/>
</dbReference>
<dbReference type="Gene3D" id="2.60.40.10">
    <property type="entry name" value="Immunoglobulins"/>
    <property type="match status" value="1"/>
</dbReference>
<dbReference type="RefSeq" id="WP_186738252.1">
    <property type="nucleotide sequence ID" value="NZ_VFIA01000016.1"/>
</dbReference>
<comment type="caution">
    <text evidence="3">The sequence shown here is derived from an EMBL/GenBank/DDBJ whole genome shotgun (WGS) entry which is preliminary data.</text>
</comment>
<dbReference type="Pfam" id="PF16586">
    <property type="entry name" value="DUF5060"/>
    <property type="match status" value="1"/>
</dbReference>
<dbReference type="EMBL" id="VFIA01000016">
    <property type="protein sequence ID" value="MBC3792481.1"/>
    <property type="molecule type" value="Genomic_DNA"/>
</dbReference>
<accession>A0ABR6W7C6</accession>
<reference evidence="3 4" key="1">
    <citation type="submission" date="2019-06" db="EMBL/GenBank/DDBJ databases">
        <title>Spirosoma utsteinense sp. nov. isolated from Antarctic ice-free soils.</title>
        <authorList>
            <person name="Tahon G."/>
        </authorList>
    </citation>
    <scope>NUCLEOTIDE SEQUENCE [LARGE SCALE GENOMIC DNA]</scope>
    <source>
        <strain evidence="3 4">LMG 31447</strain>
    </source>
</reference>
<sequence>MRQSFCCLRFILLLAATPTLLLAQRPSFTLNHNAVETFDYAVITVNMPPAKSGNPVEDVLITGMFISQTNDTSRVDGYCDSSDGSIHRIRFMPIKPGAYRFAVKSYAIYRRQIKNVLTTGRAQTGSYFGTFTATAEKRRGTLTIDSKQRYSIRPVKLDLGADSLPAQRYRHWPTNR</sequence>
<evidence type="ECO:0000313" key="4">
    <source>
        <dbReference type="Proteomes" id="UP000700732"/>
    </source>
</evidence>
<name>A0ABR6W7C6_9BACT</name>
<keyword evidence="4" id="KW-1185">Reference proteome</keyword>
<feature type="signal peptide" evidence="1">
    <location>
        <begin position="1"/>
        <end position="23"/>
    </location>
</feature>
<keyword evidence="1" id="KW-0732">Signal</keyword>
<dbReference type="InterPro" id="IPR013783">
    <property type="entry name" value="Ig-like_fold"/>
</dbReference>
<feature type="domain" description="DUF5060" evidence="2">
    <location>
        <begin position="40"/>
        <end position="105"/>
    </location>
</feature>
<evidence type="ECO:0000259" key="2">
    <source>
        <dbReference type="Pfam" id="PF16586"/>
    </source>
</evidence>
<protein>
    <recommendedName>
        <fullName evidence="2">DUF5060 domain-containing protein</fullName>
    </recommendedName>
</protein>
<proteinExistence type="predicted"/>
<dbReference type="InterPro" id="IPR032260">
    <property type="entry name" value="DUF5060"/>
</dbReference>
<evidence type="ECO:0000256" key="1">
    <source>
        <dbReference type="SAM" id="SignalP"/>
    </source>
</evidence>
<gene>
    <name evidence="3" type="ORF">FH603_2995</name>
</gene>
<organism evidence="3 4">
    <name type="scientific">Spirosoma utsteinense</name>
    <dbReference type="NCBI Taxonomy" id="2585773"/>
    <lineage>
        <taxon>Bacteria</taxon>
        <taxon>Pseudomonadati</taxon>
        <taxon>Bacteroidota</taxon>
        <taxon>Cytophagia</taxon>
        <taxon>Cytophagales</taxon>
        <taxon>Cytophagaceae</taxon>
        <taxon>Spirosoma</taxon>
    </lineage>
</organism>
<evidence type="ECO:0000313" key="3">
    <source>
        <dbReference type="EMBL" id="MBC3792481.1"/>
    </source>
</evidence>